<keyword evidence="3" id="KW-0568">Pathogenesis-related protein</keyword>
<dbReference type="GO" id="GO:0005737">
    <property type="term" value="C:cytoplasm"/>
    <property type="evidence" value="ECO:0007669"/>
    <property type="project" value="TreeGrafter"/>
</dbReference>
<dbReference type="SUPFAM" id="SSF55961">
    <property type="entry name" value="Bet v1-like"/>
    <property type="match status" value="1"/>
</dbReference>
<dbReference type="GO" id="GO:0009738">
    <property type="term" value="P:abscisic acid-activated signaling pathway"/>
    <property type="evidence" value="ECO:0007669"/>
    <property type="project" value="InterPro"/>
</dbReference>
<dbReference type="InterPro" id="IPR023393">
    <property type="entry name" value="START-like_dom_sf"/>
</dbReference>
<accession>A0A1C9KCZ9</accession>
<dbReference type="GO" id="GO:0038023">
    <property type="term" value="F:signaling receptor activity"/>
    <property type="evidence" value="ECO:0007669"/>
    <property type="project" value="InterPro"/>
</dbReference>
<dbReference type="FunFam" id="3.30.530.20:FF:000007">
    <property type="entry name" value="Major pollen allergen Bet v 1-A"/>
    <property type="match status" value="1"/>
</dbReference>
<evidence type="ECO:0000313" key="5">
    <source>
        <dbReference type="EMBL" id="AOP32360.1"/>
    </source>
</evidence>
<keyword evidence="2" id="KW-0611">Plant defense</keyword>
<evidence type="ECO:0000313" key="6">
    <source>
        <dbReference type="EMBL" id="JAW07299.1"/>
    </source>
</evidence>
<reference evidence="5" key="1">
    <citation type="journal article" date="2016" name="Front. Plant Sci.">
        <title>Comparative Transcriptome Reconstruction of Four Hypericum Species Focused on Hypericin Biosynthesis.</title>
        <authorList>
            <person name="Sotak M."/>
            <person name="Czerankova O."/>
            <person name="Klein D."/>
            <person name="Jurcackova Z."/>
            <person name="Li L."/>
            <person name="Cellarova E."/>
        </authorList>
    </citation>
    <scope>NUCLEOTIDE SEQUENCE</scope>
    <source>
        <tissue evidence="5">Leaves</tissue>
    </source>
</reference>
<comment type="similarity">
    <text evidence="1">Belongs to the BetVI family.</text>
</comment>
<proteinExistence type="evidence at transcript level"/>
<dbReference type="GO" id="GO:0004864">
    <property type="term" value="F:protein phosphatase inhibitor activity"/>
    <property type="evidence" value="ECO:0007669"/>
    <property type="project" value="InterPro"/>
</dbReference>
<dbReference type="Gene3D" id="3.30.530.20">
    <property type="match status" value="1"/>
</dbReference>
<sequence>MGFSLSQDITSPIPPERLFKALVTERHVIVPKLMPNVFKSMEIVEGDGGAGTIRKAIFAEGLPFKSMSQRIDVLDTKDCYCKFTLFEGGMLGDTLDSIVHELKLDPLGDGCKGKMSSHYVLKPGATINEEEVKVVKQKAYGLVKAVEEYLLSNPDVLA</sequence>
<feature type="domain" description="Bet v I/Major latex protein" evidence="4">
    <location>
        <begin position="4"/>
        <end position="153"/>
    </location>
</feature>
<dbReference type="InterPro" id="IPR024949">
    <property type="entry name" value="Bet_v_I_allergen"/>
</dbReference>
<dbReference type="AlphaFoldDB" id="A0A1C9KCZ9"/>
<dbReference type="PANTHER" id="PTHR31213">
    <property type="entry name" value="OS08G0374000 PROTEIN-RELATED"/>
    <property type="match status" value="1"/>
</dbReference>
<reference evidence="6" key="2">
    <citation type="submission" date="2017-07" db="EMBL/GenBank/DDBJ databases">
        <title>RNA-Seq based survey of genes potentially involved in biosynthesis of#profiling secondary metabolites in the genus Hypericum.</title>
        <authorList>
            <person name="Czerankova O."/>
            <person name="Sotak M."/>
            <person name="Nigutova K."/>
            <person name="Baumlein H."/>
            <person name="Altchmied L."/>
            <person name="Cellarova E."/>
        </authorList>
    </citation>
    <scope>NUCLEOTIDE SEQUENCE</scope>
    <source>
        <tissue evidence="6">Leaves</tissue>
    </source>
</reference>
<dbReference type="EMBL" id="KU744674">
    <property type="protein sequence ID" value="AOP32360.1"/>
    <property type="molecule type" value="mRNA"/>
</dbReference>
<dbReference type="CDD" id="cd07816">
    <property type="entry name" value="Bet_v1-like"/>
    <property type="match status" value="1"/>
</dbReference>
<dbReference type="Pfam" id="PF00407">
    <property type="entry name" value="Bet_v_1"/>
    <property type="match status" value="1"/>
</dbReference>
<dbReference type="EMBL" id="GFSO01000003">
    <property type="protein sequence ID" value="JAW07299.1"/>
    <property type="molecule type" value="Transcribed_RNA"/>
</dbReference>
<dbReference type="InterPro" id="IPR050279">
    <property type="entry name" value="Plant_def-hormone_signal"/>
</dbReference>
<organism evidence="5">
    <name type="scientific">Hypericum annulatum</name>
    <dbReference type="NCBI Taxonomy" id="708052"/>
    <lineage>
        <taxon>Eukaryota</taxon>
        <taxon>Viridiplantae</taxon>
        <taxon>Streptophyta</taxon>
        <taxon>Embryophyta</taxon>
        <taxon>Tracheophyta</taxon>
        <taxon>Spermatophyta</taxon>
        <taxon>Magnoliopsida</taxon>
        <taxon>eudicotyledons</taxon>
        <taxon>Gunneridae</taxon>
        <taxon>Pentapetalae</taxon>
        <taxon>rosids</taxon>
        <taxon>fabids</taxon>
        <taxon>Malpighiales</taxon>
        <taxon>Hypericaceae</taxon>
        <taxon>Hypericeae</taxon>
        <taxon>Hypericum</taxon>
    </lineage>
</organism>
<evidence type="ECO:0000256" key="1">
    <source>
        <dbReference type="ARBA" id="ARBA00009744"/>
    </source>
</evidence>
<dbReference type="GO" id="GO:0006952">
    <property type="term" value="P:defense response"/>
    <property type="evidence" value="ECO:0007669"/>
    <property type="project" value="UniProtKB-KW"/>
</dbReference>
<dbReference type="InterPro" id="IPR000916">
    <property type="entry name" value="Bet_v_I/MLP"/>
</dbReference>
<evidence type="ECO:0000259" key="4">
    <source>
        <dbReference type="Pfam" id="PF00407"/>
    </source>
</evidence>
<dbReference type="GO" id="GO:0005634">
    <property type="term" value="C:nucleus"/>
    <property type="evidence" value="ECO:0007669"/>
    <property type="project" value="TreeGrafter"/>
</dbReference>
<evidence type="ECO:0000256" key="2">
    <source>
        <dbReference type="ARBA" id="ARBA00022821"/>
    </source>
</evidence>
<dbReference type="PRINTS" id="PR00634">
    <property type="entry name" value="BETALLERGEN"/>
</dbReference>
<evidence type="ECO:0000256" key="3">
    <source>
        <dbReference type="ARBA" id="ARBA00023265"/>
    </source>
</evidence>
<dbReference type="PANTHER" id="PTHR31213:SF201">
    <property type="entry name" value="OS03G0300400 PROTEIN"/>
    <property type="match status" value="1"/>
</dbReference>
<protein>
    <submittedName>
        <fullName evidence="6">Pathogenesis related class 10 protein</fullName>
    </submittedName>
    <submittedName>
        <fullName evidence="5">Phenolic oxidative coupling protein POCP3</fullName>
    </submittedName>
</protein>
<name>A0A1C9KCZ9_9ROSI</name>
<dbReference type="GO" id="GO:0010427">
    <property type="term" value="F:abscisic acid binding"/>
    <property type="evidence" value="ECO:0007669"/>
    <property type="project" value="InterPro"/>
</dbReference>